<feature type="compositionally biased region" description="Low complexity" evidence="7">
    <location>
        <begin position="522"/>
        <end position="542"/>
    </location>
</feature>
<dbReference type="AlphaFoldDB" id="A0A8B8GIL2"/>
<dbReference type="InterPro" id="IPR008967">
    <property type="entry name" value="p53-like_TF_DNA-bd_sf"/>
</dbReference>
<feature type="compositionally biased region" description="Low complexity" evidence="7">
    <location>
        <begin position="692"/>
        <end position="724"/>
    </location>
</feature>
<comment type="subcellular location">
    <subcellularLocation>
        <location evidence="1 6">Nucleus</location>
    </subcellularLocation>
</comment>
<evidence type="ECO:0000256" key="6">
    <source>
        <dbReference type="PROSITE-ProRule" id="PRU00201"/>
    </source>
</evidence>
<keyword evidence="3 6" id="KW-0238">DNA-binding</keyword>
<dbReference type="SMART" id="SM00425">
    <property type="entry name" value="TBOX"/>
    <property type="match status" value="1"/>
</dbReference>
<dbReference type="GO" id="GO:0001708">
    <property type="term" value="P:cell fate specification"/>
    <property type="evidence" value="ECO:0007669"/>
    <property type="project" value="TreeGrafter"/>
</dbReference>
<dbReference type="PROSITE" id="PS01283">
    <property type="entry name" value="TBOX_1"/>
    <property type="match status" value="1"/>
</dbReference>
<organism evidence="9 10">
    <name type="scientific">Sipha flava</name>
    <name type="common">yellow sugarcane aphid</name>
    <dbReference type="NCBI Taxonomy" id="143950"/>
    <lineage>
        <taxon>Eukaryota</taxon>
        <taxon>Metazoa</taxon>
        <taxon>Ecdysozoa</taxon>
        <taxon>Arthropoda</taxon>
        <taxon>Hexapoda</taxon>
        <taxon>Insecta</taxon>
        <taxon>Pterygota</taxon>
        <taxon>Neoptera</taxon>
        <taxon>Paraneoptera</taxon>
        <taxon>Hemiptera</taxon>
        <taxon>Sternorrhyncha</taxon>
        <taxon>Aphidomorpha</taxon>
        <taxon>Aphidoidea</taxon>
        <taxon>Aphididae</taxon>
        <taxon>Sipha</taxon>
    </lineage>
</organism>
<gene>
    <name evidence="10" type="primary">LOC112692331</name>
</gene>
<dbReference type="InterPro" id="IPR036960">
    <property type="entry name" value="T-box_sf"/>
</dbReference>
<evidence type="ECO:0000256" key="7">
    <source>
        <dbReference type="SAM" id="MobiDB-lite"/>
    </source>
</evidence>
<dbReference type="InterPro" id="IPR018186">
    <property type="entry name" value="TF_T-box_CS"/>
</dbReference>
<dbReference type="PROSITE" id="PS50252">
    <property type="entry name" value="TBOX_3"/>
    <property type="match status" value="1"/>
</dbReference>
<feature type="region of interest" description="Disordered" evidence="7">
    <location>
        <begin position="1"/>
        <end position="95"/>
    </location>
</feature>
<evidence type="ECO:0000256" key="2">
    <source>
        <dbReference type="ARBA" id="ARBA00023015"/>
    </source>
</evidence>
<comment type="caution">
    <text evidence="6">Lacks conserved residue(s) required for the propagation of feature annotation.</text>
</comment>
<feature type="compositionally biased region" description="Pro residues" evidence="7">
    <location>
        <begin position="83"/>
        <end position="92"/>
    </location>
</feature>
<evidence type="ECO:0000259" key="8">
    <source>
        <dbReference type="PROSITE" id="PS50252"/>
    </source>
</evidence>
<dbReference type="PRINTS" id="PR00937">
    <property type="entry name" value="TBOX"/>
</dbReference>
<keyword evidence="2" id="KW-0805">Transcription regulation</keyword>
<feature type="compositionally biased region" description="Polar residues" evidence="7">
    <location>
        <begin position="19"/>
        <end position="47"/>
    </location>
</feature>
<feature type="region of interest" description="Disordered" evidence="7">
    <location>
        <begin position="653"/>
        <end position="736"/>
    </location>
</feature>
<feature type="compositionally biased region" description="Low complexity" evidence="7">
    <location>
        <begin position="48"/>
        <end position="82"/>
    </location>
</feature>
<sequence length="769" mass="82504">MRFEQADLRCRSPRGAPDTPQTAAAMTGGQRSPDTSYTAARASSTDFSVSSLLTNNNNSSSSSGGGAPPSAVQQQAGGQQQQYPPPPPPPPGLSAAAAAAYAMGACYPGTMIPMPKMHHAPHHPGAAGYPTEEMLALAAAVAHGVHHPHPAASLPRSVVRPEDDGVVDDPKVTLEGKDLWEKFHKLGTEMVITKSGRRMFPAYKVRVMGLDKKAKYILLMDIVAADDCRYKFHNRYKNRWMVAGKADPEMPKRMYIHPDSPSTGEQWMQKVVSFHKLKLTNNISDKHGFGLNQFSLQTVNRPINRFHRFPETILNSMHKYQPRFHLVRANDIIKLPYSTFRTYVFKETEFIAVTAYQNEKITQLKIDNNPFAKGFRDTGAGKREKKCVQRNGVFRQAMLTAQRHGGGQTVQNQDDKPSGSDHEDDKPLDVVGGGDPDSPISAHHHHQPHQPGSWFSGLADGSLLLEDAMRRRLAGHPVLHHAAFLQHHHQQAHQQEIDSEQDSSCSESGRDRMNSPSDKESAGPSGPGHSPSDYPSPNVSFGPPIPPSPHLLPYLYPGMYPGGSGLGGPLCPSALSPTTNLLFNAQLALAAHHPGSLFTQAYLQGAAAGGSIGGAGVPGGHQFKMTTGGLAAAAAAGLGRFHPYHLGLHHPHHPSSVGSAFETVTPGRCSSAGSTPPPAPLDLQSPTNGSRQQTSPPTQQPALSGQPQQQQQQPPPRQSSLSPSQRHHRVAAASSELKSIEKMVNGLDSVSTTAAVAAAADEQVTAAGK</sequence>
<dbReference type="GO" id="GO:0000785">
    <property type="term" value="C:chromatin"/>
    <property type="evidence" value="ECO:0007669"/>
    <property type="project" value="TreeGrafter"/>
</dbReference>
<dbReference type="SUPFAM" id="SSF49417">
    <property type="entry name" value="p53-like transcription factors"/>
    <property type="match status" value="1"/>
</dbReference>
<name>A0A8B8GIL2_9HEMI</name>
<feature type="compositionally biased region" description="Basic and acidic residues" evidence="7">
    <location>
        <begin position="413"/>
        <end position="428"/>
    </location>
</feature>
<evidence type="ECO:0000313" key="10">
    <source>
        <dbReference type="RefSeq" id="XP_025422750.1"/>
    </source>
</evidence>
<evidence type="ECO:0000256" key="1">
    <source>
        <dbReference type="ARBA" id="ARBA00004123"/>
    </source>
</evidence>
<evidence type="ECO:0000256" key="5">
    <source>
        <dbReference type="ARBA" id="ARBA00023242"/>
    </source>
</evidence>
<protein>
    <submittedName>
        <fullName evidence="10">Optomotor-blind protein-like isoform X1</fullName>
    </submittedName>
</protein>
<proteinExistence type="predicted"/>
<dbReference type="PROSITE" id="PS01264">
    <property type="entry name" value="TBOX_2"/>
    <property type="match status" value="1"/>
</dbReference>
<dbReference type="InterPro" id="IPR001699">
    <property type="entry name" value="TF_T-box"/>
</dbReference>
<dbReference type="Gene3D" id="2.60.40.820">
    <property type="entry name" value="Transcription factor, T-box"/>
    <property type="match status" value="1"/>
</dbReference>
<dbReference type="CDD" id="cd20188">
    <property type="entry name" value="T-box_TBX2_3-like"/>
    <property type="match status" value="1"/>
</dbReference>
<dbReference type="PANTHER" id="PTHR11267:SF181">
    <property type="entry name" value="OPTOMOTOR-BLIND PROTEIN"/>
    <property type="match status" value="1"/>
</dbReference>
<keyword evidence="4" id="KW-0804">Transcription</keyword>
<reference evidence="10" key="1">
    <citation type="submission" date="2025-08" db="UniProtKB">
        <authorList>
            <consortium name="RefSeq"/>
        </authorList>
    </citation>
    <scope>IDENTIFICATION</scope>
    <source>
        <tissue evidence="10">Whole body</tissue>
    </source>
</reference>
<feature type="region of interest" description="Disordered" evidence="7">
    <location>
        <begin position="486"/>
        <end position="543"/>
    </location>
</feature>
<feature type="domain" description="T-box" evidence="8">
    <location>
        <begin position="174"/>
        <end position="377"/>
    </location>
</feature>
<dbReference type="Pfam" id="PF00907">
    <property type="entry name" value="T-box"/>
    <property type="match status" value="1"/>
</dbReference>
<feature type="compositionally biased region" description="Basic and acidic residues" evidence="7">
    <location>
        <begin position="1"/>
        <end position="10"/>
    </location>
</feature>
<dbReference type="FunFam" id="2.60.40.820:FF:000003">
    <property type="entry name" value="T-box transcription factor TBX3"/>
    <property type="match status" value="1"/>
</dbReference>
<evidence type="ECO:0000256" key="3">
    <source>
        <dbReference type="ARBA" id="ARBA00023125"/>
    </source>
</evidence>
<feature type="compositionally biased region" description="Basic and acidic residues" evidence="7">
    <location>
        <begin position="508"/>
        <end position="521"/>
    </location>
</feature>
<keyword evidence="9" id="KW-1185">Reference proteome</keyword>
<dbReference type="InterPro" id="IPR046360">
    <property type="entry name" value="T-box_DNA-bd"/>
</dbReference>
<dbReference type="PANTHER" id="PTHR11267">
    <property type="entry name" value="T-BOX PROTEIN-RELATED"/>
    <property type="match status" value="1"/>
</dbReference>
<dbReference type="GeneID" id="112692331"/>
<dbReference type="GO" id="GO:0000978">
    <property type="term" value="F:RNA polymerase II cis-regulatory region sequence-specific DNA binding"/>
    <property type="evidence" value="ECO:0007669"/>
    <property type="project" value="InterPro"/>
</dbReference>
<evidence type="ECO:0000313" key="9">
    <source>
        <dbReference type="Proteomes" id="UP000694846"/>
    </source>
</evidence>
<feature type="region of interest" description="Disordered" evidence="7">
    <location>
        <begin position="401"/>
        <end position="454"/>
    </location>
</feature>
<accession>A0A8B8GIL2</accession>
<keyword evidence="5 6" id="KW-0539">Nucleus</keyword>
<dbReference type="GO" id="GO:0005634">
    <property type="term" value="C:nucleus"/>
    <property type="evidence" value="ECO:0007669"/>
    <property type="project" value="UniProtKB-SubCell"/>
</dbReference>
<evidence type="ECO:0000256" key="4">
    <source>
        <dbReference type="ARBA" id="ARBA00023163"/>
    </source>
</evidence>
<dbReference type="GO" id="GO:0000981">
    <property type="term" value="F:DNA-binding transcription factor activity, RNA polymerase II-specific"/>
    <property type="evidence" value="ECO:0007669"/>
    <property type="project" value="TreeGrafter"/>
</dbReference>
<dbReference type="Proteomes" id="UP000694846">
    <property type="component" value="Unplaced"/>
</dbReference>
<dbReference type="RefSeq" id="XP_025422750.1">
    <property type="nucleotide sequence ID" value="XM_025566965.1"/>
</dbReference>
<dbReference type="OrthoDB" id="7442607at2759"/>
<dbReference type="GO" id="GO:0045893">
    <property type="term" value="P:positive regulation of DNA-templated transcription"/>
    <property type="evidence" value="ECO:0007669"/>
    <property type="project" value="InterPro"/>
</dbReference>